<proteinExistence type="inferred from homology"/>
<gene>
    <name evidence="2" type="ORF">ACFPOE_05010</name>
</gene>
<dbReference type="Gene3D" id="3.40.190.10">
    <property type="entry name" value="Periplasmic binding protein-like II"/>
    <property type="match status" value="1"/>
</dbReference>
<dbReference type="InterPro" id="IPR005064">
    <property type="entry name" value="BUG"/>
</dbReference>
<dbReference type="Proteomes" id="UP001596037">
    <property type="component" value="Unassembled WGS sequence"/>
</dbReference>
<evidence type="ECO:0000256" key="1">
    <source>
        <dbReference type="ARBA" id="ARBA00006987"/>
    </source>
</evidence>
<dbReference type="Pfam" id="PF03401">
    <property type="entry name" value="TctC"/>
    <property type="match status" value="1"/>
</dbReference>
<dbReference type="InterPro" id="IPR006311">
    <property type="entry name" value="TAT_signal"/>
</dbReference>
<comment type="caution">
    <text evidence="2">The sequence shown here is derived from an EMBL/GenBank/DDBJ whole genome shotgun (WGS) entry which is preliminary data.</text>
</comment>
<protein>
    <submittedName>
        <fullName evidence="2">Bug family tripartite tricarboxylate transporter substrate binding protein</fullName>
    </submittedName>
</protein>
<evidence type="ECO:0000313" key="3">
    <source>
        <dbReference type="Proteomes" id="UP001596037"/>
    </source>
</evidence>
<evidence type="ECO:0000313" key="2">
    <source>
        <dbReference type="EMBL" id="MFC5496887.1"/>
    </source>
</evidence>
<reference evidence="3" key="1">
    <citation type="journal article" date="2019" name="Int. J. Syst. Evol. Microbiol.">
        <title>The Global Catalogue of Microorganisms (GCM) 10K type strain sequencing project: providing services to taxonomists for standard genome sequencing and annotation.</title>
        <authorList>
            <consortium name="The Broad Institute Genomics Platform"/>
            <consortium name="The Broad Institute Genome Sequencing Center for Infectious Disease"/>
            <person name="Wu L."/>
            <person name="Ma J."/>
        </authorList>
    </citation>
    <scope>NUCLEOTIDE SEQUENCE [LARGE SCALE GENOMIC DNA]</scope>
    <source>
        <strain evidence="3">CCUG 57401</strain>
    </source>
</reference>
<keyword evidence="3" id="KW-1185">Reference proteome</keyword>
<accession>A0ABW0NA73</accession>
<dbReference type="PANTHER" id="PTHR42928:SF5">
    <property type="entry name" value="BLR1237 PROTEIN"/>
    <property type="match status" value="1"/>
</dbReference>
<dbReference type="PANTHER" id="PTHR42928">
    <property type="entry name" value="TRICARBOXYLATE-BINDING PROTEIN"/>
    <property type="match status" value="1"/>
</dbReference>
<dbReference type="InterPro" id="IPR042100">
    <property type="entry name" value="Bug_dom1"/>
</dbReference>
<comment type="similarity">
    <text evidence="1">Belongs to the UPF0065 (bug) family.</text>
</comment>
<dbReference type="RefSeq" id="WP_376848919.1">
    <property type="nucleotide sequence ID" value="NZ_JBHSMF010000003.1"/>
</dbReference>
<sequence>MSTRRSTLQGLAAGALSLAAGGTWSQDDKSPVTILVGAASSMDFTARLVAEQLRETLGRPVIVVSKLGAGGRVALGELKRSAPDGRTLMFSTSSAFAIYPNIYNKLDYDPVADFTPIAGICWFDVGVATGPMTGATDMKQLIAWSKAQTAGAVYGDAPGAGSSSHFVGIAMALATGVPMAPVHYKDSGVGIIDLASGRLPVLITGTSPLVEQHKSGRIRLLAVSGQQRSPLVPDVPTLREAGVNVAIQNSAGLYGPAKMPRELVEKIYNAVMPMLAKPDVRDRMAGQGMAPSPMTGPQLAASLADERKRFEALVKASGYVREDA</sequence>
<name>A0ABW0NA73_9BURK</name>
<dbReference type="Gene3D" id="3.40.190.150">
    <property type="entry name" value="Bordetella uptake gene, domain 1"/>
    <property type="match status" value="1"/>
</dbReference>
<organism evidence="2 3">
    <name type="scientific">Caenimonas terrae</name>
    <dbReference type="NCBI Taxonomy" id="696074"/>
    <lineage>
        <taxon>Bacteria</taxon>
        <taxon>Pseudomonadati</taxon>
        <taxon>Pseudomonadota</taxon>
        <taxon>Betaproteobacteria</taxon>
        <taxon>Burkholderiales</taxon>
        <taxon>Comamonadaceae</taxon>
        <taxon>Caenimonas</taxon>
    </lineage>
</organism>
<dbReference type="EMBL" id="JBHSMF010000003">
    <property type="protein sequence ID" value="MFC5496887.1"/>
    <property type="molecule type" value="Genomic_DNA"/>
</dbReference>
<dbReference type="PIRSF" id="PIRSF017082">
    <property type="entry name" value="YflP"/>
    <property type="match status" value="1"/>
</dbReference>
<dbReference type="PROSITE" id="PS51318">
    <property type="entry name" value="TAT"/>
    <property type="match status" value="1"/>
</dbReference>